<dbReference type="EMBL" id="QFPO01000016">
    <property type="protein sequence ID" value="PZQ11520.1"/>
    <property type="molecule type" value="Genomic_DNA"/>
</dbReference>
<keyword evidence="2" id="KW-0812">Transmembrane</keyword>
<dbReference type="Gene3D" id="3.10.620.30">
    <property type="match status" value="1"/>
</dbReference>
<sequence>MPRDRRRSMLRSQRPRADSPALRANDRRHDRQRSHAPVRAASRRPLWGDRRPGTARHVQARAGPFRHNAADNIAAGIAMRLVLIALLCLLTAVVHAEPPREQWFTALLDGRKIGRMQATREVDVEVVRSMQELSLTLERAGSQVEMSSRSEATERRDGTPLSFAGNSRLSGNVSRIAGTLSGTTLRATLHDGHAETTREQAWPAGAVLPEGLRLAGLKAGLAPGTRYTTRAFQDMTLDAVDIVTVVGARETVDLPGGPRDLVRLDQTLDFPGSPITTQAWVDEDLTAWKLVMPVFGTELTLLACDRACANAPNQGSDVFARLLMRSPRPLASAELAGALRYTLKPRSGAADALLLPPTTEQQVTLRGGAVEVVVDRHAQRSTGDRPTAADTAATDWLQSAAPDIVALARRGAGDATDAAARMQALETFVRGYIATKNLDVGYASALDVARDPRGDCTEHAVLLAALARALDIPARVVTGLAYAPGFAGSRDAFVPHAWVQAWTGDRWRSYDAALNGFDAGHLALSVGDGDPWRFYAGVGTLGNLQLERIEPVDTR</sequence>
<name>A0A2W5MDP1_9GAMM</name>
<dbReference type="PANTHER" id="PTHR33490">
    <property type="entry name" value="BLR5614 PROTEIN-RELATED"/>
    <property type="match status" value="1"/>
</dbReference>
<dbReference type="InterPro" id="IPR038765">
    <property type="entry name" value="Papain-like_cys_pep_sf"/>
</dbReference>
<feature type="transmembrane region" description="Helical" evidence="2">
    <location>
        <begin position="73"/>
        <end position="94"/>
    </location>
</feature>
<dbReference type="SUPFAM" id="SSF54001">
    <property type="entry name" value="Cysteine proteinases"/>
    <property type="match status" value="1"/>
</dbReference>
<dbReference type="Pfam" id="PF01841">
    <property type="entry name" value="Transglut_core"/>
    <property type="match status" value="1"/>
</dbReference>
<dbReference type="InterPro" id="IPR002931">
    <property type="entry name" value="Transglutaminase-like"/>
</dbReference>
<feature type="region of interest" description="Disordered" evidence="1">
    <location>
        <begin position="1"/>
        <end position="54"/>
    </location>
</feature>
<dbReference type="SMART" id="SM00460">
    <property type="entry name" value="TGc"/>
    <property type="match status" value="1"/>
</dbReference>
<gene>
    <name evidence="4" type="ORF">DI564_14650</name>
</gene>
<feature type="domain" description="Transglutaminase-like" evidence="3">
    <location>
        <begin position="448"/>
        <end position="514"/>
    </location>
</feature>
<dbReference type="Proteomes" id="UP000249046">
    <property type="component" value="Unassembled WGS sequence"/>
</dbReference>
<comment type="caution">
    <text evidence="4">The sequence shown here is derived from an EMBL/GenBank/DDBJ whole genome shotgun (WGS) entry which is preliminary data.</text>
</comment>
<organism evidence="4 5">
    <name type="scientific">Rhodanobacter denitrificans</name>
    <dbReference type="NCBI Taxonomy" id="666685"/>
    <lineage>
        <taxon>Bacteria</taxon>
        <taxon>Pseudomonadati</taxon>
        <taxon>Pseudomonadota</taxon>
        <taxon>Gammaproteobacteria</taxon>
        <taxon>Lysobacterales</taxon>
        <taxon>Rhodanobacteraceae</taxon>
        <taxon>Rhodanobacter</taxon>
    </lineage>
</organism>
<keyword evidence="2" id="KW-1133">Transmembrane helix</keyword>
<protein>
    <recommendedName>
        <fullName evidence="3">Transglutaminase-like domain-containing protein</fullName>
    </recommendedName>
</protein>
<evidence type="ECO:0000313" key="5">
    <source>
        <dbReference type="Proteomes" id="UP000249046"/>
    </source>
</evidence>
<proteinExistence type="predicted"/>
<keyword evidence="2" id="KW-0472">Membrane</keyword>
<evidence type="ECO:0000313" key="4">
    <source>
        <dbReference type="EMBL" id="PZQ11520.1"/>
    </source>
</evidence>
<evidence type="ECO:0000256" key="1">
    <source>
        <dbReference type="SAM" id="MobiDB-lite"/>
    </source>
</evidence>
<accession>A0A2W5MDP1</accession>
<feature type="region of interest" description="Disordered" evidence="1">
    <location>
        <begin position="141"/>
        <end position="164"/>
    </location>
</feature>
<evidence type="ECO:0000259" key="3">
    <source>
        <dbReference type="SMART" id="SM00460"/>
    </source>
</evidence>
<evidence type="ECO:0000256" key="2">
    <source>
        <dbReference type="SAM" id="Phobius"/>
    </source>
</evidence>
<dbReference type="PANTHER" id="PTHR33490:SF3">
    <property type="entry name" value="CONSERVED INTEGRAL MEMBRANE PROTEIN"/>
    <property type="match status" value="1"/>
</dbReference>
<reference evidence="4 5" key="1">
    <citation type="submission" date="2017-08" db="EMBL/GenBank/DDBJ databases">
        <title>Infants hospitalized years apart are colonized by the same room-sourced microbial strains.</title>
        <authorList>
            <person name="Brooks B."/>
            <person name="Olm M.R."/>
            <person name="Firek B.A."/>
            <person name="Baker R."/>
            <person name="Thomas B.C."/>
            <person name="Morowitz M.J."/>
            <person name="Banfield J.F."/>
        </authorList>
    </citation>
    <scope>NUCLEOTIDE SEQUENCE [LARGE SCALE GENOMIC DNA]</scope>
    <source>
        <strain evidence="4">S2_005_003_R2_42</strain>
    </source>
</reference>
<dbReference type="AlphaFoldDB" id="A0A2W5MDP1"/>